<dbReference type="CDD" id="cd00464">
    <property type="entry name" value="SK"/>
    <property type="match status" value="1"/>
</dbReference>
<dbReference type="GO" id="GO:0009073">
    <property type="term" value="P:aromatic amino acid family biosynthetic process"/>
    <property type="evidence" value="ECO:0007669"/>
    <property type="project" value="UniProtKB-UniRule"/>
</dbReference>
<evidence type="ECO:0000256" key="17">
    <source>
        <dbReference type="ARBA" id="ARBA00023268"/>
    </source>
</evidence>
<keyword evidence="15 21" id="KW-0057">Aromatic amino acid biosynthesis</keyword>
<dbReference type="EC" id="4.2.1.10" evidence="21"/>
<feature type="domain" description="SDH C-terminal" evidence="26">
    <location>
        <begin position="1579"/>
        <end position="1607"/>
    </location>
</feature>
<feature type="active site" description="Proton acceptor; for 3-dehydroquinate synthase activity" evidence="21">
    <location>
        <position position="263"/>
    </location>
</feature>
<feature type="binding site" evidence="21">
    <location>
        <position position="151"/>
    </location>
    <ligand>
        <name>7-phospho-2-dehydro-3-deoxy-D-arabino-heptonate</name>
        <dbReference type="ChEBI" id="CHEBI:58394"/>
    </ligand>
</feature>
<comment type="cofactor">
    <cofactor evidence="21 22">
        <name>Zn(2+)</name>
        <dbReference type="ChEBI" id="CHEBI:29105"/>
    </cofactor>
    <text evidence="21 22">Binds 2 Zn(2+) ions per subunit.</text>
</comment>
<feature type="binding site" evidence="21">
    <location>
        <position position="275"/>
    </location>
    <ligand>
        <name>7-phospho-2-dehydro-3-deoxy-D-arabino-heptonate</name>
        <dbReference type="ChEBI" id="CHEBI:58394"/>
    </ligand>
</feature>
<feature type="binding site" evidence="21">
    <location>
        <position position="193"/>
    </location>
    <ligand>
        <name>Zn(2+)</name>
        <dbReference type="ChEBI" id="CHEBI:29105"/>
        <note>catalytic</note>
    </ligand>
</feature>
<reference evidence="28 29" key="1">
    <citation type="journal article" date="2012" name="New Phytol.">
        <title>Insight into trade-off between wood decay and parasitism from the genome of a fungal forest pathogen.</title>
        <authorList>
            <person name="Olson A."/>
            <person name="Aerts A."/>
            <person name="Asiegbu F."/>
            <person name="Belbahri L."/>
            <person name="Bouzid O."/>
            <person name="Broberg A."/>
            <person name="Canback B."/>
            <person name="Coutinho P.M."/>
            <person name="Cullen D."/>
            <person name="Dalman K."/>
            <person name="Deflorio G."/>
            <person name="van Diepen L.T."/>
            <person name="Dunand C."/>
            <person name="Duplessis S."/>
            <person name="Durling M."/>
            <person name="Gonthier P."/>
            <person name="Grimwood J."/>
            <person name="Fossdal C.G."/>
            <person name="Hansson D."/>
            <person name="Henrissat B."/>
            <person name="Hietala A."/>
            <person name="Himmelstrand K."/>
            <person name="Hoffmeister D."/>
            <person name="Hogberg N."/>
            <person name="James T.Y."/>
            <person name="Karlsson M."/>
            <person name="Kohler A."/>
            <person name="Kues U."/>
            <person name="Lee Y.H."/>
            <person name="Lin Y.C."/>
            <person name="Lind M."/>
            <person name="Lindquist E."/>
            <person name="Lombard V."/>
            <person name="Lucas S."/>
            <person name="Lunden K."/>
            <person name="Morin E."/>
            <person name="Murat C."/>
            <person name="Park J."/>
            <person name="Raffaello T."/>
            <person name="Rouze P."/>
            <person name="Salamov A."/>
            <person name="Schmutz J."/>
            <person name="Solheim H."/>
            <person name="Stahlberg J."/>
            <person name="Velez H."/>
            <person name="de Vries R.P."/>
            <person name="Wiebenga A."/>
            <person name="Woodward S."/>
            <person name="Yakovlev I."/>
            <person name="Garbelotto M."/>
            <person name="Martin F."/>
            <person name="Grigoriev I.V."/>
            <person name="Stenlid J."/>
        </authorList>
    </citation>
    <scope>NUCLEOTIDE SEQUENCE [LARGE SCALE GENOMIC DNA]</scope>
    <source>
        <strain evidence="28 29">TC 32-1</strain>
    </source>
</reference>
<dbReference type="GO" id="GO:0008652">
    <property type="term" value="P:amino acid biosynthetic process"/>
    <property type="evidence" value="ECO:0007669"/>
    <property type="project" value="UniProtKB-KW"/>
</dbReference>
<dbReference type="InterPro" id="IPR013785">
    <property type="entry name" value="Aldolase_TIM"/>
</dbReference>
<dbReference type="NCBIfam" id="TIGR01093">
    <property type="entry name" value="aroD"/>
    <property type="match status" value="1"/>
</dbReference>
<keyword evidence="12 21" id="KW-0067">ATP-binding</keyword>
<protein>
    <recommendedName>
        <fullName evidence="21">Pentafunctional AROM polypeptide</fullName>
    </recommendedName>
    <domain>
        <recommendedName>
            <fullName evidence="21">3-dehydroquinate synthase</fullName>
            <shortName evidence="21">DHQS</shortName>
            <ecNumber evidence="21">4.2.3.4</ecNumber>
        </recommendedName>
    </domain>
    <domain>
        <recommendedName>
            <fullName evidence="21">3-phosphoshikimate 1-carboxyvinyltransferase</fullName>
            <ecNumber evidence="21">2.5.1.19</ecNumber>
        </recommendedName>
        <alternativeName>
            <fullName evidence="21">5-enolpyruvylshikimate-3-phosphate synthase</fullName>
            <shortName evidence="21">EPSP synthase</shortName>
            <shortName evidence="21">EPSPS</shortName>
        </alternativeName>
    </domain>
    <domain>
        <recommendedName>
            <fullName evidence="21">Shikimate kinase</fullName>
            <shortName evidence="21">SK</shortName>
            <ecNumber evidence="21">2.7.1.71</ecNumber>
        </recommendedName>
    </domain>
    <domain>
        <recommendedName>
            <fullName evidence="21">3-dehydroquinate dehydratase</fullName>
            <shortName evidence="21">3-dehydroquinase</shortName>
            <ecNumber evidence="21">4.2.1.10</ecNumber>
        </recommendedName>
    </domain>
    <domain>
        <recommendedName>
            <fullName evidence="21">Shikimate dehydrogenase</fullName>
            <ecNumber evidence="21">1.1.1.25</ecNumber>
        </recommendedName>
    </domain>
</protein>
<dbReference type="CDD" id="cd01065">
    <property type="entry name" value="NAD_bind_Shikimate_DH"/>
    <property type="match status" value="1"/>
</dbReference>
<dbReference type="KEGG" id="hir:HETIRDRAFT_331603"/>
<dbReference type="SUPFAM" id="SSF55205">
    <property type="entry name" value="EPT/RTPC-like"/>
    <property type="match status" value="1"/>
</dbReference>
<dbReference type="GO" id="GO:0009423">
    <property type="term" value="P:chorismate biosynthetic process"/>
    <property type="evidence" value="ECO:0007669"/>
    <property type="project" value="UniProtKB-UniRule"/>
</dbReference>
<dbReference type="SUPFAM" id="SSF51735">
    <property type="entry name" value="NAD(P)-binding Rossmann-fold domains"/>
    <property type="match status" value="1"/>
</dbReference>
<dbReference type="InterPro" id="IPR036291">
    <property type="entry name" value="NAD(P)-bd_dom_sf"/>
</dbReference>
<dbReference type="PROSITE" id="PS01128">
    <property type="entry name" value="SHIKIMATE_KINASE"/>
    <property type="match status" value="1"/>
</dbReference>
<feature type="binding site" evidence="21">
    <location>
        <position position="145"/>
    </location>
    <ligand>
        <name>7-phospho-2-dehydro-3-deoxy-D-arabino-heptonate</name>
        <dbReference type="ChEBI" id="CHEBI:58394"/>
    </ligand>
</feature>
<feature type="binding site" evidence="21">
    <location>
        <position position="253"/>
    </location>
    <ligand>
        <name>7-phospho-2-dehydro-3-deoxy-D-arabino-heptonate</name>
        <dbReference type="ChEBI" id="CHEBI:58394"/>
    </ligand>
</feature>
<comment type="similarity">
    <text evidence="22">In the N-terminal section; belongs to the dehydroquinate synthase family.</text>
</comment>
<feature type="binding site" evidence="21">
    <location>
        <begin position="268"/>
        <end position="272"/>
    </location>
    <ligand>
        <name>7-phospho-2-dehydro-3-deoxy-D-arabino-heptonate</name>
        <dbReference type="ChEBI" id="CHEBI:58394"/>
    </ligand>
</feature>
<dbReference type="Pfam" id="PF08501">
    <property type="entry name" value="Shikimate_dh_N"/>
    <property type="match status" value="1"/>
</dbReference>
<gene>
    <name evidence="28" type="ORF">HETIRDRAFT_331603</name>
</gene>
<dbReference type="GO" id="GO:0003856">
    <property type="term" value="F:3-dehydroquinate synthase activity"/>
    <property type="evidence" value="ECO:0007669"/>
    <property type="project" value="UniProtKB-UniRule"/>
</dbReference>
<feature type="binding site" evidence="21">
    <location>
        <begin position="82"/>
        <end position="85"/>
    </location>
    <ligand>
        <name>NAD(+)</name>
        <dbReference type="ChEBI" id="CHEBI:57540"/>
    </ligand>
</feature>
<dbReference type="Pfam" id="PF00275">
    <property type="entry name" value="EPSP_synthase"/>
    <property type="match status" value="1"/>
</dbReference>
<dbReference type="Pfam" id="PF01761">
    <property type="entry name" value="DHQ_synthase"/>
    <property type="match status" value="1"/>
</dbReference>
<feature type="binding site" evidence="21">
    <location>
        <position position="129"/>
    </location>
    <ligand>
        <name>7-phospho-2-dehydro-3-deoxy-D-arabino-heptonate</name>
        <dbReference type="ChEBI" id="CHEBI:58394"/>
    </ligand>
</feature>
<comment type="subcellular location">
    <subcellularLocation>
        <location evidence="1 21 22">Cytoplasm</location>
    </subcellularLocation>
</comment>
<feature type="active site" description="Proton acceptor; for 3-dehydroquinate dehydratase activity" evidence="21">
    <location>
        <position position="1215"/>
    </location>
</feature>
<dbReference type="Gene3D" id="1.20.1090.10">
    <property type="entry name" value="Dehydroquinate synthase-like - alpha domain"/>
    <property type="match status" value="1"/>
</dbReference>
<feature type="binding site" evidence="21">
    <location>
        <position position="275"/>
    </location>
    <ligand>
        <name>Zn(2+)</name>
        <dbReference type="ChEBI" id="CHEBI:29105"/>
        <note>catalytic</note>
    </ligand>
</feature>
<dbReference type="InterPro" id="IPR010110">
    <property type="entry name" value="Shikimate_DH_AroM-type"/>
</dbReference>
<dbReference type="FunFam" id="1.20.1090.10:FF:000007">
    <property type="entry name" value="Pentafunctional AROM polypeptide"/>
    <property type="match status" value="1"/>
</dbReference>
<feature type="binding site" evidence="21">
    <location>
        <position position="291"/>
    </location>
    <ligand>
        <name>7-phospho-2-dehydro-3-deoxy-D-arabino-heptonate</name>
        <dbReference type="ChEBI" id="CHEBI:58394"/>
    </ligand>
</feature>
<evidence type="ECO:0000313" key="29">
    <source>
        <dbReference type="Proteomes" id="UP000030671"/>
    </source>
</evidence>
<keyword evidence="9 21" id="KW-0547">Nucleotide-binding</keyword>
<comment type="subunit">
    <text evidence="21 22">Homodimer.</text>
</comment>
<organism evidence="28 29">
    <name type="scientific">Heterobasidion irregulare (strain TC 32-1)</name>
    <dbReference type="NCBI Taxonomy" id="747525"/>
    <lineage>
        <taxon>Eukaryota</taxon>
        <taxon>Fungi</taxon>
        <taxon>Dikarya</taxon>
        <taxon>Basidiomycota</taxon>
        <taxon>Agaricomycotina</taxon>
        <taxon>Agaricomycetes</taxon>
        <taxon>Russulales</taxon>
        <taxon>Bondarzewiaceae</taxon>
        <taxon>Heterobasidion</taxon>
        <taxon>Heterobasidion annosum species complex</taxon>
    </lineage>
</organism>
<dbReference type="InterPro" id="IPR056179">
    <property type="entry name" value="DHQS_C"/>
</dbReference>
<evidence type="ECO:0000259" key="23">
    <source>
        <dbReference type="Pfam" id="PF00275"/>
    </source>
</evidence>
<dbReference type="HAMAP" id="MF_00210">
    <property type="entry name" value="EPSP_synth"/>
    <property type="match status" value="1"/>
</dbReference>
<dbReference type="Proteomes" id="UP000030671">
    <property type="component" value="Unassembled WGS sequence"/>
</dbReference>
<proteinExistence type="inferred from homology"/>
<evidence type="ECO:0000256" key="21">
    <source>
        <dbReference type="HAMAP-Rule" id="MF_03143"/>
    </source>
</evidence>
<feature type="region of interest" description="Shikimate dehydrogenase" evidence="21">
    <location>
        <begin position="1326"/>
        <end position="1615"/>
    </location>
</feature>
<dbReference type="PROSITE" id="PS00104">
    <property type="entry name" value="EPSP_SYNTHASE_1"/>
    <property type="match status" value="1"/>
</dbReference>
<dbReference type="Gene3D" id="3.40.50.10860">
    <property type="entry name" value="Leucine Dehydrogenase, chain A, domain 1"/>
    <property type="match status" value="1"/>
</dbReference>
<dbReference type="PRINTS" id="PR01100">
    <property type="entry name" value="SHIKIMTKNASE"/>
</dbReference>
<dbReference type="InterPro" id="IPR006264">
    <property type="entry name" value="EPSP_synthase"/>
</dbReference>
<dbReference type="Pfam" id="PF24621">
    <property type="entry name" value="DHQS_C"/>
    <property type="match status" value="1"/>
</dbReference>
<dbReference type="PANTHER" id="PTHR21090:SF5">
    <property type="entry name" value="PENTAFUNCTIONAL AROM POLYPEPTIDE"/>
    <property type="match status" value="1"/>
</dbReference>
<feature type="binding site" evidence="21">
    <location>
        <begin position="178"/>
        <end position="181"/>
    </location>
    <ligand>
        <name>NAD(+)</name>
        <dbReference type="ChEBI" id="CHEBI:57540"/>
    </ligand>
</feature>
<name>W4JPI5_HETIT</name>
<keyword evidence="29" id="KW-1185">Reference proteome</keyword>
<evidence type="ECO:0000256" key="10">
    <source>
        <dbReference type="ARBA" id="ARBA00022777"/>
    </source>
</evidence>
<feature type="binding site" evidence="21">
    <location>
        <position position="118"/>
    </location>
    <ligand>
        <name>NAD(+)</name>
        <dbReference type="ChEBI" id="CHEBI:57540"/>
    </ligand>
</feature>
<dbReference type="FunCoup" id="W4JPI5">
    <property type="interactions" value="107"/>
</dbReference>
<dbReference type="OrthoDB" id="197068at2759"/>
<evidence type="ECO:0000256" key="1">
    <source>
        <dbReference type="ARBA" id="ARBA00004496"/>
    </source>
</evidence>
<dbReference type="NCBIfam" id="TIGR01356">
    <property type="entry name" value="aroA"/>
    <property type="match status" value="1"/>
</dbReference>
<dbReference type="Pfam" id="PF18317">
    <property type="entry name" value="SDH_C"/>
    <property type="match status" value="1"/>
</dbReference>
<dbReference type="NCBIfam" id="TIGR01357">
    <property type="entry name" value="aroB"/>
    <property type="match status" value="1"/>
</dbReference>
<dbReference type="NCBIfam" id="TIGR01809">
    <property type="entry name" value="Shik-DH-AROM"/>
    <property type="match status" value="1"/>
</dbReference>
<dbReference type="Gene3D" id="3.40.50.720">
    <property type="entry name" value="NAD(P)-binding Rossmann-like Domain"/>
    <property type="match status" value="1"/>
</dbReference>
<dbReference type="InterPro" id="IPR023193">
    <property type="entry name" value="EPSP_synthase_CS"/>
</dbReference>
<dbReference type="EC" id="1.1.1.25" evidence="21"/>
<dbReference type="Gene3D" id="3.20.20.70">
    <property type="entry name" value="Aldolase class I"/>
    <property type="match status" value="1"/>
</dbReference>
<dbReference type="PROSITE" id="PS00885">
    <property type="entry name" value="EPSP_SYNTHASE_2"/>
    <property type="match status" value="1"/>
</dbReference>
<feature type="region of interest" description="3-dehydroquinate synthase" evidence="21">
    <location>
        <begin position="1"/>
        <end position="388"/>
    </location>
</feature>
<sequence length="1615" mass="172857">MADADVAKISILGTQSIHCGFHLIPYIVRTVLDTLPASAYALITDTNIAGLHLNAFETEFQDAFARAGKSSRFLTYIVPPGETSKSREGKAKVEDFLLLNKCTRDTVVLALGGGVVGDLVGFVAATFMRGVSFVQIPTTLLAMVDSSVGGKTAIDTPHGKNLIGAFWQPKYIFIDAAFLETLPAREFSNGMAEVVKTAAIWNESDFAALESRSAEIFAAIQTQSKDFSGRTKITRSPAQELLLSVIVGSISVKAHIVTHDERETTGLRNLVNFGHTIGHAIEAILTPNMLHGECVSIGMVLEAEVARQLGKLGQVGVGRLTRALKAYNLPISLADPHVAALPGAKLLTVNRLLDIMRIDKKNSGPEKKIVILSAIGKTAEQKASVVPDAVISKTLSEAVKVVPGMPAHHPVRMATPGSKSISNRALVLAALGKGTCKLKNLLHSDDTQVMMAALQELKGASFDWEDGGETLVVHGGEGALSVPPKGKEIYLGNAGTAARFLTTVCALVQPSEAAPTTIITGNARMKQRPIGPLVDALRANGTDVAYLESQGCLPLSITPAGLKGGHIKLAASVSSQYVSSILLCAPYAREPVTLELTGGQVISQPYIDMTIAMMRTFGIAVTRAVDPATGAPRDVYTIPRAAYTNPAEYSIESDASSATYPLAIAALTGSACTIANIGSASLQGDARFAREVLEPMGCTVVQTETETMVQGPPVGTLRALGRVDMEPMTDAFLTASVLAAVAVGAPLEGRELGDGSAPRTTRIVGIANQRVKECNRIRAMIDQLAKFGIETKELDDGLEIYGKPISELKEGVSVHCYDDHRVAMAFSVLGTAVKDTVIEEKRCVEKTWPNWWDDLENKIGLKVEGIELASSTAHASASRPADGNSAASVVIIGMRGTGKTFIGELASTTLDWPFIDADAYFEQKLAVGVREFVRQHGWPAFRVAETELLHELLSEYPTKTIISLGGGIVETPAAREALKAYAKKGPVVNIVRPINDVVSYLGEETARPQYGEPIMDVFKRREPWFAECCSYEFVNYIVADVPASLSPDLLPPRGIREEVARFFGHITGRSPNLAPNLARGMRSYFLSLTFPDVTPALAKLEEITAGVDAIELRADLLRSPEQIDAVGPVIPPLPYVADQIAAIRQKSTLPIVFTVRTVSQGGSFPDTAVQEAFDLFNLALRVGIEYIDVEISWPDKHIKDVVARKGYSQVIASWHDWSGNMKWDTAVVKEKYDIANTFGDIVKIVGKANVLEDNFALHNFVAQVTADLNAKPILAINMGVEGQLSRVLNSTFSPVTHPLLPVKAAPGQLSFTEIQRTLNLIGQLPPKKFYLFGNPIQRSMSPTLHNTAFGVLGLPHTYELLETDAVDEQVRFALASPDFGGASVTIPFKRDVMAHLDGLSPEAEAIGAVNTIIPRVKADGSTTLYGDNTDWLGMYSSVRARLPAAAHIVEAGLVIGAGGTARAAIYALHALGAKRIYLYNRTRASAEALMHAIPGTTVELVSALGAWPAEGPAPSVIISSVPAAATTTDAGAGSSALLLSVDLLRPEGGVAVDMAYMPAETPLLSLVKAAGGKWQGVKGVEVLLEQGYKQFELWTGRRCPRGVVARRVWEKYNAQ</sequence>
<feature type="active site" description="Schiff-base intermediate with substrate; for 3-dehydroquinate dehydratase activity" evidence="21">
    <location>
        <position position="1243"/>
    </location>
</feature>
<dbReference type="GO" id="GO:0004765">
    <property type="term" value="F:shikimate kinase activity"/>
    <property type="evidence" value="ECO:0007669"/>
    <property type="project" value="UniProtKB-UniRule"/>
</dbReference>
<comment type="function">
    <text evidence="20 21 22">The AROM polypeptide catalyzes 5 consecutive enzymatic reactions in prechorismate polyaromatic amino acid biosynthesis.</text>
</comment>
<keyword evidence="5 21" id="KW-0963">Cytoplasm</keyword>
<evidence type="ECO:0000256" key="2">
    <source>
        <dbReference type="ARBA" id="ARBA00004811"/>
    </source>
</evidence>
<dbReference type="EC" id="2.7.1.71" evidence="21"/>
<dbReference type="Pfam" id="PF01202">
    <property type="entry name" value="SKI"/>
    <property type="match status" value="1"/>
</dbReference>
<dbReference type="EMBL" id="KI925466">
    <property type="protein sequence ID" value="ETW75448.1"/>
    <property type="molecule type" value="Genomic_DNA"/>
</dbReference>
<dbReference type="SUPFAM" id="SSF56796">
    <property type="entry name" value="Dehydroquinate synthase-like"/>
    <property type="match status" value="1"/>
</dbReference>
<dbReference type="InterPro" id="IPR046346">
    <property type="entry name" value="Aminoacid_DH-like_N_sf"/>
</dbReference>
<dbReference type="InterPro" id="IPR036968">
    <property type="entry name" value="Enolpyruvate_Tfrase_sf"/>
</dbReference>
<dbReference type="GO" id="GO:0005524">
    <property type="term" value="F:ATP binding"/>
    <property type="evidence" value="ECO:0007669"/>
    <property type="project" value="UniProtKB-UniRule"/>
</dbReference>
<dbReference type="Pfam" id="PF01487">
    <property type="entry name" value="DHquinase_I"/>
    <property type="match status" value="1"/>
</dbReference>
<dbReference type="CDD" id="cd08195">
    <property type="entry name" value="DHQS"/>
    <property type="match status" value="1"/>
</dbReference>
<dbReference type="EC" id="4.2.3.4" evidence="21"/>
<keyword evidence="10 21" id="KW-0418">Kinase</keyword>
<evidence type="ECO:0000259" key="25">
    <source>
        <dbReference type="Pfam" id="PF08501"/>
    </source>
</evidence>
<dbReference type="InterPro" id="IPR001986">
    <property type="entry name" value="Enolpyruvate_Tfrase_dom"/>
</dbReference>
<dbReference type="InterPro" id="IPR041121">
    <property type="entry name" value="SDH_C"/>
</dbReference>
<dbReference type="UniPathway" id="UPA00053">
    <property type="reaction ID" value="UER00085"/>
</dbReference>
<evidence type="ECO:0000256" key="12">
    <source>
        <dbReference type="ARBA" id="ARBA00022840"/>
    </source>
</evidence>
<comment type="catalytic activity">
    <reaction evidence="21 22">
        <text>3-dehydroquinate = 3-dehydroshikimate + H2O</text>
        <dbReference type="Rhea" id="RHEA:21096"/>
        <dbReference type="ChEBI" id="CHEBI:15377"/>
        <dbReference type="ChEBI" id="CHEBI:16630"/>
        <dbReference type="ChEBI" id="CHEBI:32364"/>
        <dbReference type="EC" id="4.2.1.10"/>
    </reaction>
</comment>
<keyword evidence="6 21" id="KW-0028">Amino-acid biosynthesis</keyword>
<dbReference type="Gene3D" id="3.65.10.10">
    <property type="entry name" value="Enolpyruvate transferase domain"/>
    <property type="match status" value="2"/>
</dbReference>
<dbReference type="InterPro" id="IPR031322">
    <property type="entry name" value="Shikimate/glucono_kinase"/>
</dbReference>
<dbReference type="InterPro" id="IPR000623">
    <property type="entry name" value="Shikimate_kinase/TSH1"/>
</dbReference>
<dbReference type="GO" id="GO:0003855">
    <property type="term" value="F:3-dehydroquinate dehydratase activity"/>
    <property type="evidence" value="ECO:0007669"/>
    <property type="project" value="UniProtKB-UniRule"/>
</dbReference>
<evidence type="ECO:0000256" key="4">
    <source>
        <dbReference type="ARBA" id="ARBA00009948"/>
    </source>
</evidence>
<keyword evidence="13 21" id="KW-0521">NADP</keyword>
<feature type="domain" description="Shikimate dehydrogenase substrate binding N-terminal" evidence="25">
    <location>
        <begin position="1331"/>
        <end position="1412"/>
    </location>
</feature>
<comment type="catalytic activity">
    <reaction evidence="19 21 22">
        <text>shikimate + ATP = 3-phosphoshikimate + ADP + H(+)</text>
        <dbReference type="Rhea" id="RHEA:13121"/>
        <dbReference type="ChEBI" id="CHEBI:15378"/>
        <dbReference type="ChEBI" id="CHEBI:30616"/>
        <dbReference type="ChEBI" id="CHEBI:36208"/>
        <dbReference type="ChEBI" id="CHEBI:145989"/>
        <dbReference type="ChEBI" id="CHEBI:456216"/>
        <dbReference type="EC" id="2.7.1.71"/>
    </reaction>
</comment>
<evidence type="ECO:0000256" key="20">
    <source>
        <dbReference type="ARBA" id="ARBA00054455"/>
    </source>
</evidence>
<dbReference type="GeneID" id="20671669"/>
<dbReference type="CDD" id="cd01556">
    <property type="entry name" value="EPSP_synthase"/>
    <property type="match status" value="1"/>
</dbReference>
<evidence type="ECO:0000256" key="3">
    <source>
        <dbReference type="ARBA" id="ARBA00004842"/>
    </source>
</evidence>
<dbReference type="InterPro" id="IPR013708">
    <property type="entry name" value="Shikimate_DH-bd_N"/>
</dbReference>
<dbReference type="InterPro" id="IPR023000">
    <property type="entry name" value="Shikimate_kinase_CS"/>
</dbReference>
<dbReference type="SUPFAM" id="SSF52540">
    <property type="entry name" value="P-loop containing nucleoside triphosphate hydrolases"/>
    <property type="match status" value="1"/>
</dbReference>
<dbReference type="EC" id="2.5.1.19" evidence="21"/>
<dbReference type="GO" id="GO:0004764">
    <property type="term" value="F:shikimate 3-dehydrogenase (NADP+) activity"/>
    <property type="evidence" value="ECO:0007669"/>
    <property type="project" value="UniProtKB-UniRule"/>
</dbReference>
<dbReference type="PIRSF" id="PIRSF000514">
    <property type="entry name" value="Pentafunct_AroM"/>
    <property type="match status" value="1"/>
</dbReference>
<feature type="binding site" evidence="21">
    <location>
        <position position="360"/>
    </location>
    <ligand>
        <name>7-phospho-2-dehydro-3-deoxy-D-arabino-heptonate</name>
        <dbReference type="ChEBI" id="CHEBI:58394"/>
    </ligand>
</feature>
<feature type="binding site" evidence="21">
    <location>
        <begin position="138"/>
        <end position="139"/>
    </location>
    <ligand>
        <name>NAD(+)</name>
        <dbReference type="ChEBI" id="CHEBI:57540"/>
    </ligand>
</feature>
<dbReference type="PANTHER" id="PTHR21090">
    <property type="entry name" value="AROM/DEHYDROQUINATE SYNTHASE"/>
    <property type="match status" value="1"/>
</dbReference>
<evidence type="ECO:0000256" key="8">
    <source>
        <dbReference type="ARBA" id="ARBA00022723"/>
    </source>
</evidence>
<evidence type="ECO:0000256" key="22">
    <source>
        <dbReference type="PIRNR" id="PIRNR000514"/>
    </source>
</evidence>
<dbReference type="InParanoid" id="W4JPI5"/>
<dbReference type="eggNOG" id="KOG0692">
    <property type="taxonomic scope" value="Eukaryota"/>
</dbReference>
<evidence type="ECO:0000256" key="6">
    <source>
        <dbReference type="ARBA" id="ARBA00022605"/>
    </source>
</evidence>
<dbReference type="SUPFAM" id="SSF51569">
    <property type="entry name" value="Aldolase"/>
    <property type="match status" value="1"/>
</dbReference>
<feature type="binding site" evidence="21">
    <location>
        <position position="291"/>
    </location>
    <ligand>
        <name>Zn(2+)</name>
        <dbReference type="ChEBI" id="CHEBI:29105"/>
        <note>catalytic</note>
    </ligand>
</feature>
<dbReference type="InterPro" id="IPR027417">
    <property type="entry name" value="P-loop_NTPase"/>
</dbReference>
<feature type="domain" description="3-dehydroquinate synthase N-terminal" evidence="24">
    <location>
        <begin position="76"/>
        <end position="188"/>
    </location>
</feature>
<dbReference type="FunFam" id="3.40.50.1970:FF:000007">
    <property type="entry name" value="Pentafunctional AROM polypeptide"/>
    <property type="match status" value="1"/>
</dbReference>
<evidence type="ECO:0000256" key="11">
    <source>
        <dbReference type="ARBA" id="ARBA00022833"/>
    </source>
</evidence>
<dbReference type="FunFam" id="3.40.50.300:FF:001256">
    <property type="entry name" value="Pentafunctional AROM polypeptide"/>
    <property type="match status" value="1"/>
</dbReference>
<feature type="binding site" evidence="21">
    <location>
        <begin position="193"/>
        <end position="196"/>
    </location>
    <ligand>
        <name>7-phospho-2-dehydro-3-deoxy-D-arabino-heptonate</name>
        <dbReference type="ChEBI" id="CHEBI:58394"/>
    </ligand>
</feature>
<dbReference type="GO" id="GO:0003866">
    <property type="term" value="F:3-phosphoshikimate 1-carboxyvinyltransferase activity"/>
    <property type="evidence" value="ECO:0007669"/>
    <property type="project" value="UniProtKB-UniRule"/>
</dbReference>
<feature type="binding site" evidence="21">
    <location>
        <begin position="45"/>
        <end position="47"/>
    </location>
    <ligand>
        <name>NAD(+)</name>
        <dbReference type="ChEBI" id="CHEBI:57540"/>
    </ligand>
</feature>
<comment type="similarity">
    <text evidence="21 22">In the 2nd section; belongs to the EPSP synthase family.</text>
</comment>
<comment type="similarity">
    <text evidence="21">In the N-terminal section; belongs to the sugar phosphate cyclases superfamily. Dehydroquinate synthase family.</text>
</comment>
<comment type="similarity">
    <text evidence="4">Belongs to the EPSP synthase family.</text>
</comment>
<dbReference type="HAMAP" id="MF_03143">
    <property type="entry name" value="Pentafunct_AroM"/>
    <property type="match status" value="1"/>
</dbReference>
<keyword evidence="8 21" id="KW-0479">Metal-binding</keyword>
<comment type="similarity">
    <text evidence="21 22">In the 3rd section; belongs to the shikimate kinase family.</text>
</comment>
<keyword evidence="11 21" id="KW-0862">Zinc</keyword>
<feature type="domain" description="Enolpyruvate transferase" evidence="23">
    <location>
        <begin position="414"/>
        <end position="855"/>
    </location>
</feature>
<keyword evidence="7 21" id="KW-0808">Transferase</keyword>
<comment type="catalytic activity">
    <reaction evidence="21 22">
        <text>shikimate + NADP(+) = 3-dehydroshikimate + NADPH + H(+)</text>
        <dbReference type="Rhea" id="RHEA:17737"/>
        <dbReference type="ChEBI" id="CHEBI:15378"/>
        <dbReference type="ChEBI" id="CHEBI:16630"/>
        <dbReference type="ChEBI" id="CHEBI:36208"/>
        <dbReference type="ChEBI" id="CHEBI:57783"/>
        <dbReference type="ChEBI" id="CHEBI:58349"/>
        <dbReference type="EC" id="1.1.1.25"/>
    </reaction>
</comment>
<comment type="pathway">
    <text evidence="2 21 22">Metabolic intermediate biosynthesis; chorismate biosynthesis; chorismate from D-erythrose 4-phosphate and phosphoenolpyruvate: step 6/7.</text>
</comment>
<evidence type="ECO:0000256" key="15">
    <source>
        <dbReference type="ARBA" id="ARBA00023141"/>
    </source>
</evidence>
<evidence type="ECO:0000256" key="5">
    <source>
        <dbReference type="ARBA" id="ARBA00022490"/>
    </source>
</evidence>
<dbReference type="GO" id="GO:0005737">
    <property type="term" value="C:cytoplasm"/>
    <property type="evidence" value="ECO:0007669"/>
    <property type="project" value="UniProtKB-SubCell"/>
</dbReference>
<dbReference type="FunFam" id="3.65.10.10:FF:000008">
    <property type="entry name" value="Pentafunctional AROM polypeptide"/>
    <property type="match status" value="1"/>
</dbReference>
<dbReference type="FunFam" id="3.20.20.70:FF:000135">
    <property type="entry name" value="Pentafunctional AROM polypeptide"/>
    <property type="match status" value="1"/>
</dbReference>
<dbReference type="InterPro" id="IPR001381">
    <property type="entry name" value="DHquinase_I"/>
</dbReference>
<evidence type="ECO:0000256" key="19">
    <source>
        <dbReference type="ARBA" id="ARBA00048567"/>
    </source>
</evidence>
<dbReference type="HOGENOM" id="CLU_001201_1_2_1"/>
<dbReference type="HAMAP" id="MF_00109">
    <property type="entry name" value="Shikimate_kinase"/>
    <property type="match status" value="1"/>
</dbReference>
<comment type="pathway">
    <text evidence="21 22">Metabolic intermediate biosynthesis; chorismate biosynthesis; chorismate from D-erythrose 4-phosphate and phosphoenolpyruvate: step 2/7.</text>
</comment>
<comment type="caution">
    <text evidence="21">Lacks conserved residue(s) required for the propagation of feature annotation.</text>
</comment>
<feature type="binding site" evidence="21">
    <location>
        <begin position="893"/>
        <end position="900"/>
    </location>
    <ligand>
        <name>ATP</name>
        <dbReference type="ChEBI" id="CHEBI:30616"/>
    </ligand>
</feature>
<comment type="catalytic activity">
    <reaction evidence="21 22">
        <text>7-phospho-2-dehydro-3-deoxy-D-arabino-heptonate = 3-dehydroquinate + phosphate</text>
        <dbReference type="Rhea" id="RHEA:21968"/>
        <dbReference type="ChEBI" id="CHEBI:32364"/>
        <dbReference type="ChEBI" id="CHEBI:43474"/>
        <dbReference type="ChEBI" id="CHEBI:58394"/>
        <dbReference type="EC" id="4.2.3.4"/>
    </reaction>
</comment>
<feature type="active site" description="Proton acceptor; for 3-dehydroquinate synthase activity" evidence="21">
    <location>
        <position position="279"/>
    </location>
</feature>
<evidence type="ECO:0000256" key="9">
    <source>
        <dbReference type="ARBA" id="ARBA00022741"/>
    </source>
</evidence>
<feature type="binding site" evidence="21">
    <location>
        <position position="161"/>
    </location>
    <ligand>
        <name>7-phospho-2-dehydro-3-deoxy-D-arabino-heptonate</name>
        <dbReference type="ChEBI" id="CHEBI:58394"/>
    </ligand>
</feature>
<dbReference type="InterPro" id="IPR013792">
    <property type="entry name" value="RNA3'P_cycl/enolpyr_Trfase_a/b"/>
</dbReference>
<comment type="similarity">
    <text evidence="21 22">In the C-terminal section; belongs to the shikimate dehydrogenase family.</text>
</comment>
<dbReference type="CDD" id="cd00502">
    <property type="entry name" value="DHQase_I"/>
    <property type="match status" value="1"/>
</dbReference>
<dbReference type="STRING" id="747525.W4JPI5"/>
<evidence type="ECO:0000256" key="14">
    <source>
        <dbReference type="ARBA" id="ARBA00023002"/>
    </source>
</evidence>
<evidence type="ECO:0000256" key="16">
    <source>
        <dbReference type="ARBA" id="ARBA00023239"/>
    </source>
</evidence>
<evidence type="ECO:0000256" key="7">
    <source>
        <dbReference type="ARBA" id="ARBA00022679"/>
    </source>
</evidence>
<feature type="binding site" evidence="21">
    <location>
        <position position="160"/>
    </location>
    <ligand>
        <name>NAD(+)</name>
        <dbReference type="ChEBI" id="CHEBI:57540"/>
    </ligand>
</feature>
<evidence type="ECO:0000259" key="26">
    <source>
        <dbReference type="Pfam" id="PF18317"/>
    </source>
</evidence>
<dbReference type="InterPro" id="IPR016037">
    <property type="entry name" value="DHQ_synth_AroB"/>
</dbReference>
<feature type="binding site" evidence="21">
    <location>
        <begin position="113"/>
        <end position="115"/>
    </location>
    <ligand>
        <name>NAD(+)</name>
        <dbReference type="ChEBI" id="CHEBI:57540"/>
    </ligand>
</feature>
<evidence type="ECO:0000259" key="27">
    <source>
        <dbReference type="Pfam" id="PF24621"/>
    </source>
</evidence>
<feature type="binding site" evidence="21">
    <location>
        <position position="189"/>
    </location>
    <ligand>
        <name>NAD(+)</name>
        <dbReference type="ChEBI" id="CHEBI:57540"/>
    </ligand>
</feature>
<comment type="similarity">
    <text evidence="21 22">In the 4th section; belongs to the type-I 3-dehydroquinase family.</text>
</comment>
<accession>W4JPI5</accession>
<dbReference type="FunFam" id="3.65.10.10:FF:000007">
    <property type="entry name" value="Pentafunctional AROM polypeptide"/>
    <property type="match status" value="1"/>
</dbReference>
<comment type="pathway">
    <text evidence="21 22">Metabolic intermediate biosynthesis; chorismate biosynthesis; chorismate from D-erythrose 4-phosphate and phosphoenolpyruvate: step 4/7.</text>
</comment>
<keyword evidence="17 21" id="KW-0511">Multifunctional enzyme</keyword>
<evidence type="ECO:0000256" key="13">
    <source>
        <dbReference type="ARBA" id="ARBA00022857"/>
    </source>
</evidence>
<evidence type="ECO:0000259" key="24">
    <source>
        <dbReference type="Pfam" id="PF01761"/>
    </source>
</evidence>
<comment type="pathway">
    <text evidence="21 22">Metabolic intermediate biosynthesis; chorismate biosynthesis; chorismate from D-erythrose 4-phosphate and phosphoenolpyruvate: step 3/7.</text>
</comment>
<feature type="active site" description="For EPSP synthase activity" evidence="21">
    <location>
        <position position="843"/>
    </location>
</feature>
<dbReference type="GO" id="GO:0046872">
    <property type="term" value="F:metal ion binding"/>
    <property type="evidence" value="ECO:0007669"/>
    <property type="project" value="UniProtKB-UniRule"/>
</dbReference>
<dbReference type="Gene3D" id="3.40.50.1970">
    <property type="match status" value="1"/>
</dbReference>
<dbReference type="RefSeq" id="XP_009552865.1">
    <property type="nucleotide sequence ID" value="XM_009554570.1"/>
</dbReference>
<keyword evidence="14 21" id="KW-0560">Oxidoreductase</keyword>
<dbReference type="Gene3D" id="3.40.50.300">
    <property type="entry name" value="P-loop containing nucleotide triphosphate hydrolases"/>
    <property type="match status" value="1"/>
</dbReference>
<comment type="catalytic activity">
    <reaction evidence="18">
        <text>3-phosphoshikimate + phosphoenolpyruvate = 5-O-(1-carboxyvinyl)-3-phosphoshikimate + phosphate</text>
        <dbReference type="Rhea" id="RHEA:21256"/>
        <dbReference type="ChEBI" id="CHEBI:43474"/>
        <dbReference type="ChEBI" id="CHEBI:57701"/>
        <dbReference type="ChEBI" id="CHEBI:58702"/>
        <dbReference type="ChEBI" id="CHEBI:145989"/>
        <dbReference type="EC" id="2.5.1.19"/>
    </reaction>
    <physiologicalReaction direction="left-to-right" evidence="18">
        <dbReference type="Rhea" id="RHEA:21257"/>
    </physiologicalReaction>
</comment>
<evidence type="ECO:0000256" key="18">
    <source>
        <dbReference type="ARBA" id="ARBA00044633"/>
    </source>
</evidence>
<keyword evidence="16 21" id="KW-0456">Lyase</keyword>
<dbReference type="InterPro" id="IPR030960">
    <property type="entry name" value="DHQS/DOIS_N"/>
</dbReference>
<feature type="domain" description="3-dehydroquinate synthase C-terminal" evidence="27">
    <location>
        <begin position="190"/>
        <end position="362"/>
    </location>
</feature>
<dbReference type="InterPro" id="IPR008289">
    <property type="entry name" value="Pentafunct_AroM"/>
</dbReference>
<dbReference type="SUPFAM" id="SSF53223">
    <property type="entry name" value="Aminoacid dehydrogenase-like, N-terminal domain"/>
    <property type="match status" value="1"/>
</dbReference>
<comment type="pathway">
    <text evidence="3 21 22">Metabolic intermediate biosynthesis; chorismate biosynthesis; chorismate from D-erythrose 4-phosphate and phosphoenolpyruvate: step 5/7.</text>
</comment>
<evidence type="ECO:0000313" key="28">
    <source>
        <dbReference type="EMBL" id="ETW75448.1"/>
    </source>
</evidence>